<feature type="compositionally biased region" description="Low complexity" evidence="1">
    <location>
        <begin position="272"/>
        <end position="282"/>
    </location>
</feature>
<feature type="region of interest" description="Disordered" evidence="1">
    <location>
        <begin position="195"/>
        <end position="217"/>
    </location>
</feature>
<feature type="region of interest" description="Disordered" evidence="1">
    <location>
        <begin position="263"/>
        <end position="282"/>
    </location>
</feature>
<evidence type="ECO:0000256" key="1">
    <source>
        <dbReference type="SAM" id="MobiDB-lite"/>
    </source>
</evidence>
<evidence type="ECO:0000313" key="3">
    <source>
        <dbReference type="Proteomes" id="UP000807025"/>
    </source>
</evidence>
<protein>
    <submittedName>
        <fullName evidence="2">Uncharacterized protein</fullName>
    </submittedName>
</protein>
<proteinExistence type="predicted"/>
<feature type="region of interest" description="Disordered" evidence="1">
    <location>
        <begin position="327"/>
        <end position="358"/>
    </location>
</feature>
<comment type="caution">
    <text evidence="2">The sequence shown here is derived from an EMBL/GenBank/DDBJ whole genome shotgun (WGS) entry which is preliminary data.</text>
</comment>
<evidence type="ECO:0000313" key="2">
    <source>
        <dbReference type="EMBL" id="KAF9497744.1"/>
    </source>
</evidence>
<keyword evidence="3" id="KW-1185">Reference proteome</keyword>
<name>A0A9P6A4P9_PLEER</name>
<gene>
    <name evidence="2" type="ORF">BDN71DRAFT_1504721</name>
</gene>
<dbReference type="AlphaFoldDB" id="A0A9P6A4P9"/>
<dbReference type="Proteomes" id="UP000807025">
    <property type="component" value="Unassembled WGS sequence"/>
</dbReference>
<feature type="compositionally biased region" description="Polar residues" evidence="1">
    <location>
        <begin position="346"/>
        <end position="358"/>
    </location>
</feature>
<reference evidence="2" key="1">
    <citation type="submission" date="2020-11" db="EMBL/GenBank/DDBJ databases">
        <authorList>
            <consortium name="DOE Joint Genome Institute"/>
            <person name="Ahrendt S."/>
            <person name="Riley R."/>
            <person name="Andreopoulos W."/>
            <person name="Labutti K."/>
            <person name="Pangilinan J."/>
            <person name="Ruiz-Duenas F.J."/>
            <person name="Barrasa J.M."/>
            <person name="Sanchez-Garcia M."/>
            <person name="Camarero S."/>
            <person name="Miyauchi S."/>
            <person name="Serrano A."/>
            <person name="Linde D."/>
            <person name="Babiker R."/>
            <person name="Drula E."/>
            <person name="Ayuso-Fernandez I."/>
            <person name="Pacheco R."/>
            <person name="Padilla G."/>
            <person name="Ferreira P."/>
            <person name="Barriuso J."/>
            <person name="Kellner H."/>
            <person name="Castanera R."/>
            <person name="Alfaro M."/>
            <person name="Ramirez L."/>
            <person name="Pisabarro A.G."/>
            <person name="Kuo A."/>
            <person name="Tritt A."/>
            <person name="Lipzen A."/>
            <person name="He G."/>
            <person name="Yan M."/>
            <person name="Ng V."/>
            <person name="Cullen D."/>
            <person name="Martin F."/>
            <person name="Rosso M.-N."/>
            <person name="Henrissat B."/>
            <person name="Hibbett D."/>
            <person name="Martinez A.T."/>
            <person name="Grigoriev I.V."/>
        </authorList>
    </citation>
    <scope>NUCLEOTIDE SEQUENCE</scope>
    <source>
        <strain evidence="2">ATCC 90797</strain>
    </source>
</reference>
<sequence>MTPPGLPIPTTGFSALISSNSPALMLPQLLQKDYPNVRYWQNTEYQKHDKDDTTLRHKEDNRKTTMYLKNKTGAQISKSLCSWLYNHAFAFWKALEDSGIKVTNFRKTNLEIIKQFHSSVEANFWFLQLCEHHWKANELWKQTCSTYLKKPASHDLKMDVKTECLLTEVVATAAVKKDSPELALEYMDEPIEISDNELKPPAKCTSPNTGPEGPSLKQSCLSAEALAASMTSAGQSDGTSSTSKGKGRAQINLINPLACLHTSTTAKTPDEPSITSPTSSTTKITLCTPQPCSKHARVPIPTEATVVTDLAALAPVAPSAPVVTSTSQVADQASMGRRPAPKRQPASAQLFTPNKTSNTAKSICGREWNVSHPNGTKGKFEGYYKVLTEVEQQKKSNKENMNSMVNINIMAMKGSTAVPDANNTIVMASMTSE</sequence>
<accession>A0A9P6A4P9</accession>
<dbReference type="EMBL" id="MU154542">
    <property type="protein sequence ID" value="KAF9497744.1"/>
    <property type="molecule type" value="Genomic_DNA"/>
</dbReference>
<dbReference type="OrthoDB" id="3235325at2759"/>
<organism evidence="2 3">
    <name type="scientific">Pleurotus eryngii</name>
    <name type="common">Boletus of the steppes</name>
    <dbReference type="NCBI Taxonomy" id="5323"/>
    <lineage>
        <taxon>Eukaryota</taxon>
        <taxon>Fungi</taxon>
        <taxon>Dikarya</taxon>
        <taxon>Basidiomycota</taxon>
        <taxon>Agaricomycotina</taxon>
        <taxon>Agaricomycetes</taxon>
        <taxon>Agaricomycetidae</taxon>
        <taxon>Agaricales</taxon>
        <taxon>Pleurotineae</taxon>
        <taxon>Pleurotaceae</taxon>
        <taxon>Pleurotus</taxon>
    </lineage>
</organism>